<dbReference type="EMBL" id="CM047747">
    <property type="protein sequence ID" value="KAJ0016813.1"/>
    <property type="molecule type" value="Genomic_DNA"/>
</dbReference>
<organism evidence="1 2">
    <name type="scientific">Pistacia integerrima</name>
    <dbReference type="NCBI Taxonomy" id="434235"/>
    <lineage>
        <taxon>Eukaryota</taxon>
        <taxon>Viridiplantae</taxon>
        <taxon>Streptophyta</taxon>
        <taxon>Embryophyta</taxon>
        <taxon>Tracheophyta</taxon>
        <taxon>Spermatophyta</taxon>
        <taxon>Magnoliopsida</taxon>
        <taxon>eudicotyledons</taxon>
        <taxon>Gunneridae</taxon>
        <taxon>Pentapetalae</taxon>
        <taxon>rosids</taxon>
        <taxon>malvids</taxon>
        <taxon>Sapindales</taxon>
        <taxon>Anacardiaceae</taxon>
        <taxon>Pistacia</taxon>
    </lineage>
</organism>
<keyword evidence="2" id="KW-1185">Reference proteome</keyword>
<reference evidence="2" key="1">
    <citation type="journal article" date="2023" name="G3 (Bethesda)">
        <title>Genome assembly and association tests identify interacting loci associated with vigor, precocity, and sex in interspecific pistachio rootstocks.</title>
        <authorList>
            <person name="Palmer W."/>
            <person name="Jacygrad E."/>
            <person name="Sagayaradj S."/>
            <person name="Cavanaugh K."/>
            <person name="Han R."/>
            <person name="Bertier L."/>
            <person name="Beede B."/>
            <person name="Kafkas S."/>
            <person name="Golino D."/>
            <person name="Preece J."/>
            <person name="Michelmore R."/>
        </authorList>
    </citation>
    <scope>NUCLEOTIDE SEQUENCE [LARGE SCALE GENOMIC DNA]</scope>
</reference>
<comment type="caution">
    <text evidence="1">The sequence shown here is derived from an EMBL/GenBank/DDBJ whole genome shotgun (WGS) entry which is preliminary data.</text>
</comment>
<accession>A0ACC0XHI8</accession>
<evidence type="ECO:0000313" key="2">
    <source>
        <dbReference type="Proteomes" id="UP001163603"/>
    </source>
</evidence>
<name>A0ACC0XHI8_9ROSI</name>
<protein>
    <submittedName>
        <fullName evidence="1">Uncharacterized protein</fullName>
    </submittedName>
</protein>
<evidence type="ECO:0000313" key="1">
    <source>
        <dbReference type="EMBL" id="KAJ0016813.1"/>
    </source>
</evidence>
<gene>
    <name evidence="1" type="ORF">Pint_11694</name>
</gene>
<dbReference type="Proteomes" id="UP001163603">
    <property type="component" value="Chromosome 12"/>
</dbReference>
<proteinExistence type="predicted"/>
<sequence length="296" mass="32933">MEINLSLYIFLAFLLHLSTLSFVNAQVTDISTDKQALLALKARISHDPSNLLAGNWSRRASVCDWIGITCGVRHHRVTALNISYLNLTATLPPQLGNLSFLAILSINNNSFYGSIPDELANLRRLKYLQFSFNNFINLKIPSWFGSLTKLQHLGLNEVKFSGTIPQSLGNLSSLQQLFLDYNELSGSIPPSIFNISSLQILSLYQNHLSGSFPSIPFNMTSLIYIDFGDNGLSGGVSARSIPKEIGNLTQLKILWLGYNKLQVVCSIAFRTKGVNIFLILKAYLYIFSNQLKCPIP</sequence>